<sequence>MTKFVHREARVKVLHIIVGLNVGGAEMMLLRLVTANPNTIAETVVVSLTELGVVGAMLRERGVAVHTLGLSSARQVPLVAARLIALIRRNRPAIVQTWMYHADLLGGVAARLAGVKRVIWGVRTTDIGAGQGNRRTVAVRWLCARLSGIVPSVIVCAAEASRQLHVALGYCAARMEVIPNGFDLQRLQPGPESDVSLRQELGLPPEQPVVGCVGRFHPVKDHENFVHAAGLLLQRFPSARFLLVGRDCDTGNAQLMAWLEQAGARGRFVLLGQRDDIPRCLAAMDIFCLSSRSEGFPNVVGEAMAMRRPCVVTDVGDAAYLVGGQGVVVPKENAAALAAGLGQLLSLSAAERAQLGQRAHERIAAHFTIERTRERFAGLYARLSPRMA</sequence>
<accession>A0A6L8MQN6</accession>
<dbReference type="EMBL" id="WWCP01000014">
    <property type="protein sequence ID" value="MYM82948.1"/>
    <property type="molecule type" value="Genomic_DNA"/>
</dbReference>
<dbReference type="SUPFAM" id="SSF53756">
    <property type="entry name" value="UDP-Glycosyltransferase/glycogen phosphorylase"/>
    <property type="match status" value="1"/>
</dbReference>
<comment type="similarity">
    <text evidence="1">Belongs to the glycosyltransferase group 1 family. Glycosyltransferase 4 subfamily.</text>
</comment>
<evidence type="ECO:0000256" key="1">
    <source>
        <dbReference type="ARBA" id="ARBA00009481"/>
    </source>
</evidence>
<dbReference type="GO" id="GO:0016757">
    <property type="term" value="F:glycosyltransferase activity"/>
    <property type="evidence" value="ECO:0007669"/>
    <property type="project" value="UniProtKB-KW"/>
</dbReference>
<evidence type="ECO:0000256" key="3">
    <source>
        <dbReference type="ARBA" id="ARBA00022679"/>
    </source>
</evidence>
<evidence type="ECO:0000313" key="5">
    <source>
        <dbReference type="EMBL" id="MYM82948.1"/>
    </source>
</evidence>
<dbReference type="AlphaFoldDB" id="A0A6L8MQN6"/>
<dbReference type="InterPro" id="IPR028098">
    <property type="entry name" value="Glyco_trans_4-like_N"/>
</dbReference>
<feature type="domain" description="Glycosyltransferase subfamily 4-like N-terminal" evidence="4">
    <location>
        <begin position="22"/>
        <end position="186"/>
    </location>
</feature>
<dbReference type="PANTHER" id="PTHR12526:SF640">
    <property type="entry name" value="COLANIC ACID BIOSYNTHESIS GLYCOSYLTRANSFERASE WCAL-RELATED"/>
    <property type="match status" value="1"/>
</dbReference>
<keyword evidence="3 5" id="KW-0808">Transferase</keyword>
<dbReference type="CDD" id="cd03807">
    <property type="entry name" value="GT4_WbnK-like"/>
    <property type="match status" value="1"/>
</dbReference>
<dbReference type="Proteomes" id="UP000474565">
    <property type="component" value="Unassembled WGS sequence"/>
</dbReference>
<evidence type="ECO:0000259" key="4">
    <source>
        <dbReference type="Pfam" id="PF13439"/>
    </source>
</evidence>
<protein>
    <submittedName>
        <fullName evidence="5">Glycosyltransferase</fullName>
    </submittedName>
</protein>
<evidence type="ECO:0000313" key="6">
    <source>
        <dbReference type="Proteomes" id="UP000474565"/>
    </source>
</evidence>
<comment type="caution">
    <text evidence="5">The sequence shown here is derived from an EMBL/GenBank/DDBJ whole genome shotgun (WGS) entry which is preliminary data.</text>
</comment>
<keyword evidence="2" id="KW-0328">Glycosyltransferase</keyword>
<dbReference type="PANTHER" id="PTHR12526">
    <property type="entry name" value="GLYCOSYLTRANSFERASE"/>
    <property type="match status" value="1"/>
</dbReference>
<gene>
    <name evidence="5" type="ORF">GTP44_13395</name>
</gene>
<dbReference type="Pfam" id="PF13692">
    <property type="entry name" value="Glyco_trans_1_4"/>
    <property type="match status" value="1"/>
</dbReference>
<name>A0A6L8MQN6_9BURK</name>
<dbReference type="Gene3D" id="3.40.50.2000">
    <property type="entry name" value="Glycogen Phosphorylase B"/>
    <property type="match status" value="2"/>
</dbReference>
<proteinExistence type="inferred from homology"/>
<organism evidence="5 6">
    <name type="scientific">Duganella lactea</name>
    <dbReference type="NCBI Taxonomy" id="2692173"/>
    <lineage>
        <taxon>Bacteria</taxon>
        <taxon>Pseudomonadati</taxon>
        <taxon>Pseudomonadota</taxon>
        <taxon>Betaproteobacteria</taxon>
        <taxon>Burkholderiales</taxon>
        <taxon>Oxalobacteraceae</taxon>
        <taxon>Telluria group</taxon>
        <taxon>Duganella</taxon>
    </lineage>
</organism>
<reference evidence="5 6" key="1">
    <citation type="submission" date="2019-12" db="EMBL/GenBank/DDBJ databases">
        <title>Novel species isolated from a subtropical stream in China.</title>
        <authorList>
            <person name="Lu H."/>
        </authorList>
    </citation>
    <scope>NUCLEOTIDE SEQUENCE [LARGE SCALE GENOMIC DNA]</scope>
    <source>
        <strain evidence="5 6">FT50W</strain>
    </source>
</reference>
<dbReference type="Pfam" id="PF13439">
    <property type="entry name" value="Glyco_transf_4"/>
    <property type="match status" value="1"/>
</dbReference>
<evidence type="ECO:0000256" key="2">
    <source>
        <dbReference type="ARBA" id="ARBA00022676"/>
    </source>
</evidence>